<dbReference type="Gene3D" id="2.20.25.80">
    <property type="entry name" value="WRKY domain"/>
    <property type="match status" value="1"/>
</dbReference>
<feature type="region of interest" description="Disordered" evidence="6">
    <location>
        <begin position="182"/>
        <end position="251"/>
    </location>
</feature>
<feature type="compositionally biased region" description="Pro residues" evidence="6">
    <location>
        <begin position="190"/>
        <end position="199"/>
    </location>
</feature>
<keyword evidence="3" id="KW-0238">DNA-binding</keyword>
<dbReference type="FunFam" id="2.20.25.80:FF:000003">
    <property type="entry name" value="WRKY transcription factor 57"/>
    <property type="match status" value="1"/>
</dbReference>
<dbReference type="InterPro" id="IPR036576">
    <property type="entry name" value="WRKY_dom_sf"/>
</dbReference>
<dbReference type="Pfam" id="PF03106">
    <property type="entry name" value="WRKY"/>
    <property type="match status" value="1"/>
</dbReference>
<keyword evidence="2" id="KW-0805">Transcription regulation</keyword>
<accession>A0A843WJW4</accession>
<evidence type="ECO:0000256" key="1">
    <source>
        <dbReference type="ARBA" id="ARBA00004123"/>
    </source>
</evidence>
<keyword evidence="7" id="KW-0472">Membrane</keyword>
<dbReference type="InterPro" id="IPR003657">
    <property type="entry name" value="WRKY_dom"/>
</dbReference>
<keyword evidence="7" id="KW-0812">Transmembrane</keyword>
<dbReference type="AlphaFoldDB" id="A0A843WJW4"/>
<dbReference type="EMBL" id="NMUH01002973">
    <property type="protein sequence ID" value="MQM03080.1"/>
    <property type="molecule type" value="Genomic_DNA"/>
</dbReference>
<dbReference type="GO" id="GO:0003700">
    <property type="term" value="F:DNA-binding transcription factor activity"/>
    <property type="evidence" value="ECO:0007669"/>
    <property type="project" value="InterPro"/>
</dbReference>
<keyword evidence="7" id="KW-1133">Transmembrane helix</keyword>
<proteinExistence type="predicted"/>
<dbReference type="PANTHER" id="PTHR31221:SF334">
    <property type="entry name" value="WRKY TRANSCRIPTION FACTOR 57-RELATED"/>
    <property type="match status" value="1"/>
</dbReference>
<feature type="compositionally biased region" description="Basic and acidic residues" evidence="6">
    <location>
        <begin position="72"/>
        <end position="88"/>
    </location>
</feature>
<evidence type="ECO:0000313" key="10">
    <source>
        <dbReference type="Proteomes" id="UP000652761"/>
    </source>
</evidence>
<evidence type="ECO:0000256" key="4">
    <source>
        <dbReference type="ARBA" id="ARBA00023163"/>
    </source>
</evidence>
<comment type="caution">
    <text evidence="9">The sequence shown here is derived from an EMBL/GenBank/DDBJ whole genome shotgun (WGS) entry which is preliminary data.</text>
</comment>
<dbReference type="GO" id="GO:0043565">
    <property type="term" value="F:sequence-specific DNA binding"/>
    <property type="evidence" value="ECO:0007669"/>
    <property type="project" value="InterPro"/>
</dbReference>
<name>A0A843WJW4_COLES</name>
<dbReference type="PANTHER" id="PTHR31221">
    <property type="entry name" value="WRKY TRANSCRIPTION FACTOR PROTEIN 1-RELATED"/>
    <property type="match status" value="1"/>
</dbReference>
<dbReference type="SMART" id="SM00774">
    <property type="entry name" value="WRKY"/>
    <property type="match status" value="1"/>
</dbReference>
<evidence type="ECO:0000256" key="2">
    <source>
        <dbReference type="ARBA" id="ARBA00023015"/>
    </source>
</evidence>
<evidence type="ECO:0000256" key="3">
    <source>
        <dbReference type="ARBA" id="ARBA00023125"/>
    </source>
</evidence>
<evidence type="ECO:0000256" key="5">
    <source>
        <dbReference type="ARBA" id="ARBA00023242"/>
    </source>
</evidence>
<dbReference type="OrthoDB" id="783012at2759"/>
<evidence type="ECO:0000256" key="7">
    <source>
        <dbReference type="SAM" id="Phobius"/>
    </source>
</evidence>
<dbReference type="PROSITE" id="PS50811">
    <property type="entry name" value="WRKY"/>
    <property type="match status" value="1"/>
</dbReference>
<comment type="subcellular location">
    <subcellularLocation>
        <location evidence="1">Nucleus</location>
    </subcellularLocation>
</comment>
<keyword evidence="4" id="KW-0804">Transcription</keyword>
<keyword evidence="5" id="KW-0539">Nucleus</keyword>
<gene>
    <name evidence="9" type="ORF">Taro_035856</name>
</gene>
<evidence type="ECO:0000313" key="9">
    <source>
        <dbReference type="EMBL" id="MQM03080.1"/>
    </source>
</evidence>
<dbReference type="InterPro" id="IPR044810">
    <property type="entry name" value="WRKY_plant"/>
</dbReference>
<reference evidence="9" key="1">
    <citation type="submission" date="2017-07" db="EMBL/GenBank/DDBJ databases">
        <title>Taro Niue Genome Assembly and Annotation.</title>
        <authorList>
            <person name="Atibalentja N."/>
            <person name="Keating K."/>
            <person name="Fields C.J."/>
        </authorList>
    </citation>
    <scope>NUCLEOTIDE SEQUENCE</scope>
    <source>
        <strain evidence="9">Niue_2</strain>
        <tissue evidence="9">Leaf</tissue>
    </source>
</reference>
<dbReference type="SUPFAM" id="SSF118290">
    <property type="entry name" value="WRKY DNA-binding domain"/>
    <property type="match status" value="1"/>
</dbReference>
<organism evidence="9 10">
    <name type="scientific">Colocasia esculenta</name>
    <name type="common">Wild taro</name>
    <name type="synonym">Arum esculentum</name>
    <dbReference type="NCBI Taxonomy" id="4460"/>
    <lineage>
        <taxon>Eukaryota</taxon>
        <taxon>Viridiplantae</taxon>
        <taxon>Streptophyta</taxon>
        <taxon>Embryophyta</taxon>
        <taxon>Tracheophyta</taxon>
        <taxon>Spermatophyta</taxon>
        <taxon>Magnoliopsida</taxon>
        <taxon>Liliopsida</taxon>
        <taxon>Araceae</taxon>
        <taxon>Aroideae</taxon>
        <taxon>Colocasieae</taxon>
        <taxon>Colocasia</taxon>
    </lineage>
</organism>
<protein>
    <recommendedName>
        <fullName evidence="8">WRKY domain-containing protein</fullName>
    </recommendedName>
</protein>
<evidence type="ECO:0000256" key="6">
    <source>
        <dbReference type="SAM" id="MobiDB-lite"/>
    </source>
</evidence>
<dbReference type="GO" id="GO:0005634">
    <property type="term" value="C:nucleus"/>
    <property type="evidence" value="ECO:0007669"/>
    <property type="project" value="UniProtKB-SubCell"/>
</dbReference>
<feature type="transmembrane region" description="Helical" evidence="7">
    <location>
        <begin position="48"/>
        <end position="68"/>
    </location>
</feature>
<evidence type="ECO:0000259" key="8">
    <source>
        <dbReference type="PROSITE" id="PS50811"/>
    </source>
</evidence>
<keyword evidence="10" id="KW-1185">Reference proteome</keyword>
<sequence>MDIWKWVGGETALVYQELDGTNGAARKIWRHFLGCFRGMKAAGTAFSIPYLVPIMLVVPYGSLTLQMNNSKRAKEQKKGRNKDQETKIRQPRFAFMTKSKIDHLEDGYRWRKYGQKAVKNSPYPRSYYRCTNTKCLVKKRVERSSEDPSVVITTYEGQHCHHSVVFPRGSVVHAHDSAALSVQQPTAISSPPPYFPPPLQVRESHPFCTSPHSKPIIEEGGGPDQQEQLRPPPADDGLLGDIVPAAMRNRS</sequence>
<feature type="domain" description="WRKY" evidence="8">
    <location>
        <begin position="99"/>
        <end position="164"/>
    </location>
</feature>
<dbReference type="Proteomes" id="UP000652761">
    <property type="component" value="Unassembled WGS sequence"/>
</dbReference>
<feature type="region of interest" description="Disordered" evidence="6">
    <location>
        <begin position="69"/>
        <end position="88"/>
    </location>
</feature>